<gene>
    <name evidence="2" type="ORF">DWY88_07875</name>
    <name evidence="3" type="ORF">DWZ50_13765</name>
</gene>
<evidence type="ECO:0000313" key="3">
    <source>
        <dbReference type="EMBL" id="RHM72553.1"/>
    </source>
</evidence>
<reference evidence="4 5" key="1">
    <citation type="submission" date="2018-08" db="EMBL/GenBank/DDBJ databases">
        <title>A genome reference for cultivated species of the human gut microbiota.</title>
        <authorList>
            <person name="Zou Y."/>
            <person name="Xue W."/>
            <person name="Luo G."/>
        </authorList>
    </citation>
    <scope>NUCLEOTIDE SEQUENCE [LARGE SCALE GENOMIC DNA]</scope>
    <source>
        <strain evidence="2 5">AF27-4BH</strain>
        <strain evidence="3 4">AF33-12</strain>
    </source>
</reference>
<dbReference type="Pfam" id="PF00535">
    <property type="entry name" value="Glycos_transf_2"/>
    <property type="match status" value="1"/>
</dbReference>
<accession>A0A415S705</accession>
<proteinExistence type="predicted"/>
<dbReference type="EMBL" id="QRTJ01000012">
    <property type="protein sequence ID" value="RGQ68033.1"/>
    <property type="molecule type" value="Genomic_DNA"/>
</dbReference>
<dbReference type="InterPro" id="IPR029044">
    <property type="entry name" value="Nucleotide-diphossugar_trans"/>
</dbReference>
<name>A0A415S705_MEDGN</name>
<protein>
    <submittedName>
        <fullName evidence="3">Glycosyltransferase family 2 protein</fullName>
    </submittedName>
</protein>
<sequence length="418" mass="49567">MMILCDIIYFSKIENRVIKVRKYIDKEVVAVSKEYEMKWKEKAVTKERGSVKGNVLISGIIICRNEEENISKVLDSLIDLKIDEIVVIDTGSEDGTLKIIETYIYQNSNIRMYRYQWKDSFSEARNFGIRKAKNDWLFFVDADERVTNTNDRSIQSMITYYSEMCGDEIAFCPVIVSSKFNKLYGNPRIFNKKSGYRYYGNVHEMLRKSEDEYNTIPFVCLNIIIEHEGYGKRLIKSKLQRNLRLLDFCIEKERENPIWYCYKLRDGRDFLDFDEKKQLYENVQKIYKENVNKSFYQYCFDWAASVFIQNVVKMGDIKLAKNLLIELLTYGKCSVEDQFYLKTLVKLLEIETDLLNLETECTVMQENADFSSSIIDTAGYYIDELKMRIFEKEHKMGDYFKMKEFLYSVGYICDMETI</sequence>
<dbReference type="GO" id="GO:0016740">
    <property type="term" value="F:transferase activity"/>
    <property type="evidence" value="ECO:0007669"/>
    <property type="project" value="UniProtKB-KW"/>
</dbReference>
<dbReference type="Gene3D" id="3.90.550.10">
    <property type="entry name" value="Spore Coat Polysaccharide Biosynthesis Protein SpsA, Chain A"/>
    <property type="match status" value="1"/>
</dbReference>
<comment type="caution">
    <text evidence="3">The sequence shown here is derived from an EMBL/GenBank/DDBJ whole genome shotgun (WGS) entry which is preliminary data.</text>
</comment>
<dbReference type="PANTHER" id="PTHR43630">
    <property type="entry name" value="POLY-BETA-1,6-N-ACETYL-D-GLUCOSAMINE SYNTHASE"/>
    <property type="match status" value="1"/>
</dbReference>
<dbReference type="PANTHER" id="PTHR43630:SF2">
    <property type="entry name" value="GLYCOSYLTRANSFERASE"/>
    <property type="match status" value="1"/>
</dbReference>
<dbReference type="Proteomes" id="UP000285610">
    <property type="component" value="Unassembled WGS sequence"/>
</dbReference>
<dbReference type="EMBL" id="QRQE01000037">
    <property type="protein sequence ID" value="RHM72553.1"/>
    <property type="molecule type" value="Genomic_DNA"/>
</dbReference>
<evidence type="ECO:0000313" key="5">
    <source>
        <dbReference type="Proteomes" id="UP000286137"/>
    </source>
</evidence>
<dbReference type="Proteomes" id="UP000286137">
    <property type="component" value="Unassembled WGS sequence"/>
</dbReference>
<dbReference type="AlphaFoldDB" id="A0A415S705"/>
<organism evidence="3 4">
    <name type="scientific">Mediterraneibacter gnavus</name>
    <name type="common">Ruminococcus gnavus</name>
    <dbReference type="NCBI Taxonomy" id="33038"/>
    <lineage>
        <taxon>Bacteria</taxon>
        <taxon>Bacillati</taxon>
        <taxon>Bacillota</taxon>
        <taxon>Clostridia</taxon>
        <taxon>Lachnospirales</taxon>
        <taxon>Lachnospiraceae</taxon>
        <taxon>Mediterraneibacter</taxon>
    </lineage>
</organism>
<keyword evidence="3" id="KW-0808">Transferase</keyword>
<evidence type="ECO:0000259" key="1">
    <source>
        <dbReference type="Pfam" id="PF00535"/>
    </source>
</evidence>
<feature type="domain" description="Glycosyltransferase 2-like" evidence="1">
    <location>
        <begin position="60"/>
        <end position="163"/>
    </location>
</feature>
<evidence type="ECO:0000313" key="4">
    <source>
        <dbReference type="Proteomes" id="UP000285610"/>
    </source>
</evidence>
<evidence type="ECO:0000313" key="2">
    <source>
        <dbReference type="EMBL" id="RGQ68033.1"/>
    </source>
</evidence>
<dbReference type="SUPFAM" id="SSF53448">
    <property type="entry name" value="Nucleotide-diphospho-sugar transferases"/>
    <property type="match status" value="1"/>
</dbReference>
<dbReference type="CDD" id="cd02511">
    <property type="entry name" value="Beta4Glucosyltransferase"/>
    <property type="match status" value="1"/>
</dbReference>
<dbReference type="InterPro" id="IPR001173">
    <property type="entry name" value="Glyco_trans_2-like"/>
</dbReference>